<dbReference type="NCBIfam" id="TIGR02937">
    <property type="entry name" value="sigma70-ECF"/>
    <property type="match status" value="1"/>
</dbReference>
<comment type="caution">
    <text evidence="7">The sequence shown here is derived from an EMBL/GenBank/DDBJ whole genome shotgun (WGS) entry which is preliminary data.</text>
</comment>
<dbReference type="AlphaFoldDB" id="I4EI54"/>
<evidence type="ECO:0000259" key="5">
    <source>
        <dbReference type="Pfam" id="PF04542"/>
    </source>
</evidence>
<dbReference type="PANTHER" id="PTHR43133">
    <property type="entry name" value="RNA POLYMERASE ECF-TYPE SIGMA FACTO"/>
    <property type="match status" value="1"/>
</dbReference>
<dbReference type="Pfam" id="PF04542">
    <property type="entry name" value="Sigma70_r2"/>
    <property type="match status" value="1"/>
</dbReference>
<evidence type="ECO:0000256" key="2">
    <source>
        <dbReference type="ARBA" id="ARBA00023015"/>
    </source>
</evidence>
<dbReference type="InterPro" id="IPR013325">
    <property type="entry name" value="RNA_pol_sigma_r2"/>
</dbReference>
<dbReference type="GO" id="GO:0000428">
    <property type="term" value="C:DNA-directed RNA polymerase complex"/>
    <property type="evidence" value="ECO:0007669"/>
    <property type="project" value="UniProtKB-KW"/>
</dbReference>
<dbReference type="RefSeq" id="WP_008478485.1">
    <property type="nucleotide sequence ID" value="NZ_CAGS01000262.1"/>
</dbReference>
<dbReference type="InterPro" id="IPR039425">
    <property type="entry name" value="RNA_pol_sigma-70-like"/>
</dbReference>
<dbReference type="InterPro" id="IPR014284">
    <property type="entry name" value="RNA_pol_sigma-70_dom"/>
</dbReference>
<dbReference type="InterPro" id="IPR013249">
    <property type="entry name" value="RNA_pol_sigma70_r4_t2"/>
</dbReference>
<evidence type="ECO:0000256" key="1">
    <source>
        <dbReference type="ARBA" id="ARBA00010641"/>
    </source>
</evidence>
<dbReference type="InterPro" id="IPR007627">
    <property type="entry name" value="RNA_pol_sigma70_r2"/>
</dbReference>
<dbReference type="InterPro" id="IPR013324">
    <property type="entry name" value="RNA_pol_sigma_r3/r4-like"/>
</dbReference>
<evidence type="ECO:0000313" key="7">
    <source>
        <dbReference type="EMBL" id="CCF84366.1"/>
    </source>
</evidence>
<dbReference type="Gene3D" id="1.10.1740.10">
    <property type="match status" value="1"/>
</dbReference>
<gene>
    <name evidence="7" type="primary">RpoE</name>
    <name evidence="7" type="ORF">NITHO_3340008</name>
</gene>
<keyword evidence="2" id="KW-0805">Transcription regulation</keyword>
<feature type="domain" description="RNA polymerase sigma factor 70 region 4 type 2" evidence="6">
    <location>
        <begin position="129"/>
        <end position="179"/>
    </location>
</feature>
<evidence type="ECO:0000256" key="4">
    <source>
        <dbReference type="ARBA" id="ARBA00023163"/>
    </source>
</evidence>
<dbReference type="Proteomes" id="UP000004221">
    <property type="component" value="Unassembled WGS sequence"/>
</dbReference>
<accession>I4EI54</accession>
<dbReference type="GO" id="GO:0016987">
    <property type="term" value="F:sigma factor activity"/>
    <property type="evidence" value="ECO:0007669"/>
    <property type="project" value="UniProtKB-KW"/>
</dbReference>
<dbReference type="EMBL" id="CAGS01000262">
    <property type="protein sequence ID" value="CCF84366.1"/>
    <property type="molecule type" value="Genomic_DNA"/>
</dbReference>
<dbReference type="InterPro" id="IPR036388">
    <property type="entry name" value="WH-like_DNA-bd_sf"/>
</dbReference>
<keyword evidence="8" id="KW-1185">Reference proteome</keyword>
<dbReference type="GO" id="GO:0006352">
    <property type="term" value="P:DNA-templated transcription initiation"/>
    <property type="evidence" value="ECO:0007669"/>
    <property type="project" value="InterPro"/>
</dbReference>
<organism evidence="7 8">
    <name type="scientific">Nitrolancea hollandica Lb</name>
    <dbReference type="NCBI Taxonomy" id="1129897"/>
    <lineage>
        <taxon>Bacteria</taxon>
        <taxon>Pseudomonadati</taxon>
        <taxon>Thermomicrobiota</taxon>
        <taxon>Thermomicrobia</taxon>
        <taxon>Sphaerobacterales</taxon>
        <taxon>Sphaerobacterineae</taxon>
        <taxon>Sphaerobacteraceae</taxon>
        <taxon>Nitrolancea</taxon>
    </lineage>
</organism>
<dbReference type="GO" id="GO:0003677">
    <property type="term" value="F:DNA binding"/>
    <property type="evidence" value="ECO:0007669"/>
    <property type="project" value="InterPro"/>
</dbReference>
<keyword evidence="7" id="KW-0240">DNA-directed RNA polymerase</keyword>
<dbReference type="Gene3D" id="1.10.10.10">
    <property type="entry name" value="Winged helix-like DNA-binding domain superfamily/Winged helix DNA-binding domain"/>
    <property type="match status" value="1"/>
</dbReference>
<protein>
    <submittedName>
        <fullName evidence="7">DNA-directed RNA polymerase specialized sigma subunit, sigma24 homolog</fullName>
    </submittedName>
</protein>
<proteinExistence type="inferred from homology"/>
<evidence type="ECO:0000259" key="6">
    <source>
        <dbReference type="Pfam" id="PF08281"/>
    </source>
</evidence>
<sequence>MRNRFDPEYEQRLVDQACRYPESFRELYRHYFPRIYGYISYRVDSVSEAEDLTSATFLKAIEGLGRFEYRGPGSFAAWLFRIARNQVSDYRRHHQRRGESLPLETLPELQDGTVPPEQAAIRQEQNIHLHQLVSRLSPRRQEVIILKFYAGLRNREIAEILELDERSVASHLCRGLRELHRYCLDGRVWMQDGKE</sequence>
<reference evidence="7 8" key="1">
    <citation type="journal article" date="2012" name="ISME J.">
        <title>Nitrification expanded: discovery, physiology and genomics of a nitrite-oxidizing bacterium from the phylum Chloroflexi.</title>
        <authorList>
            <person name="Sorokin D.Y."/>
            <person name="Lucker S."/>
            <person name="Vejmelkova D."/>
            <person name="Kostrikina N.A."/>
            <person name="Kleerebezem R."/>
            <person name="Rijpstra W.I."/>
            <person name="Damste J.S."/>
            <person name="Le Paslier D."/>
            <person name="Muyzer G."/>
            <person name="Wagner M."/>
            <person name="van Loosdrecht M.C."/>
            <person name="Daims H."/>
        </authorList>
    </citation>
    <scope>NUCLEOTIDE SEQUENCE [LARGE SCALE GENOMIC DNA]</scope>
    <source>
        <strain evidence="8">none</strain>
    </source>
</reference>
<dbReference type="PANTHER" id="PTHR43133:SF57">
    <property type="entry name" value="RNA POLYMERASE SIGMA-70 FACTOR"/>
    <property type="match status" value="1"/>
</dbReference>
<keyword evidence="3" id="KW-0731">Sigma factor</keyword>
<dbReference type="SUPFAM" id="SSF88659">
    <property type="entry name" value="Sigma3 and sigma4 domains of RNA polymerase sigma factors"/>
    <property type="match status" value="1"/>
</dbReference>
<name>I4EI54_9BACT</name>
<dbReference type="OrthoDB" id="9795666at2"/>
<evidence type="ECO:0000256" key="3">
    <source>
        <dbReference type="ARBA" id="ARBA00023082"/>
    </source>
</evidence>
<evidence type="ECO:0000313" key="8">
    <source>
        <dbReference type="Proteomes" id="UP000004221"/>
    </source>
</evidence>
<keyword evidence="4" id="KW-0804">Transcription</keyword>
<feature type="domain" description="RNA polymerase sigma-70 region 2" evidence="5">
    <location>
        <begin position="27"/>
        <end position="97"/>
    </location>
</feature>
<dbReference type="Pfam" id="PF08281">
    <property type="entry name" value="Sigma70_r4_2"/>
    <property type="match status" value="1"/>
</dbReference>
<comment type="similarity">
    <text evidence="1">Belongs to the sigma-70 factor family. ECF subfamily.</text>
</comment>
<dbReference type="SUPFAM" id="SSF88946">
    <property type="entry name" value="Sigma2 domain of RNA polymerase sigma factors"/>
    <property type="match status" value="1"/>
</dbReference>